<reference evidence="6 7" key="1">
    <citation type="submission" date="2019-11" db="EMBL/GenBank/DDBJ databases">
        <title>Growth characteristics of pneumococcus vary with the chemical composition of the capsule and with environmental conditions.</title>
        <authorList>
            <person name="Tothpal A."/>
            <person name="Desobry K."/>
            <person name="Joshi S."/>
            <person name="Wyllie A.L."/>
            <person name="Weinberger D.M."/>
        </authorList>
    </citation>
    <scope>NUCLEOTIDE SEQUENCE [LARGE SCALE GENOMIC DNA]</scope>
    <source>
        <strain evidence="7">pnumococcus09N</strain>
    </source>
</reference>
<evidence type="ECO:0000256" key="5">
    <source>
        <dbReference type="SAM" id="Phobius"/>
    </source>
</evidence>
<protein>
    <recommendedName>
        <fullName evidence="8">Nicotinamide mononucleotide transporter</fullName>
    </recommendedName>
</protein>
<keyword evidence="3 5" id="KW-1133">Transmembrane helix</keyword>
<evidence type="ECO:0000256" key="2">
    <source>
        <dbReference type="ARBA" id="ARBA00022692"/>
    </source>
</evidence>
<accession>A0A7X2XIE6</accession>
<name>A0A7X2XIE6_STREE</name>
<organism evidence="6 7">
    <name type="scientific">Streptococcus pneumoniae</name>
    <dbReference type="NCBI Taxonomy" id="1313"/>
    <lineage>
        <taxon>Bacteria</taxon>
        <taxon>Bacillati</taxon>
        <taxon>Bacillota</taxon>
        <taxon>Bacilli</taxon>
        <taxon>Lactobacillales</taxon>
        <taxon>Streptococcaceae</taxon>
        <taxon>Streptococcus</taxon>
    </lineage>
</organism>
<dbReference type="EMBL" id="WNHU01000007">
    <property type="protein sequence ID" value="MTV42520.1"/>
    <property type="molecule type" value="Genomic_DNA"/>
</dbReference>
<dbReference type="AlphaFoldDB" id="A0A7X2XIE6"/>
<evidence type="ECO:0000313" key="7">
    <source>
        <dbReference type="Proteomes" id="UP000467349"/>
    </source>
</evidence>
<gene>
    <name evidence="6" type="ORF">GM545_02450</name>
</gene>
<dbReference type="GO" id="GO:0016020">
    <property type="term" value="C:membrane"/>
    <property type="evidence" value="ECO:0007669"/>
    <property type="project" value="UniProtKB-SubCell"/>
</dbReference>
<comment type="subcellular location">
    <subcellularLocation>
        <location evidence="1">Membrane</location>
        <topology evidence="1">Multi-pass membrane protein</topology>
    </subcellularLocation>
</comment>
<evidence type="ECO:0000256" key="1">
    <source>
        <dbReference type="ARBA" id="ARBA00004141"/>
    </source>
</evidence>
<evidence type="ECO:0000256" key="3">
    <source>
        <dbReference type="ARBA" id="ARBA00022989"/>
    </source>
</evidence>
<keyword evidence="2 5" id="KW-0812">Transmembrane</keyword>
<proteinExistence type="predicted"/>
<keyword evidence="4 5" id="KW-0472">Membrane</keyword>
<feature type="transmembrane region" description="Helical" evidence="5">
    <location>
        <begin position="188"/>
        <end position="205"/>
    </location>
</feature>
<comment type="caution">
    <text evidence="6">The sequence shown here is derived from an EMBL/GenBank/DDBJ whole genome shotgun (WGS) entry which is preliminary data.</text>
</comment>
<feature type="transmembrane region" description="Helical" evidence="5">
    <location>
        <begin position="18"/>
        <end position="39"/>
    </location>
</feature>
<feature type="transmembrane region" description="Helical" evidence="5">
    <location>
        <begin position="138"/>
        <end position="159"/>
    </location>
</feature>
<dbReference type="InterPro" id="IPR006419">
    <property type="entry name" value="NMN_transpt_PnuC"/>
</dbReference>
<feature type="transmembrane region" description="Helical" evidence="5">
    <location>
        <begin position="74"/>
        <end position="90"/>
    </location>
</feature>
<sequence length="211" mass="23529">MAIASGYLNSRLDKFVDWGPWTALVPFGLISVTNVGISMLSTRFTGKLSKWENYFGIVNTILSGAIDYILGNKAAIITYPVTFLIYTFAIKKWKASQEGRPNQMSQKQVKLAAIIISIIAFLFAFVTNYIGYGGKMNLLAYVTTIAFALSLIANALNALKLTTQWGFWLIYNFVQLTKAGIQGNFANIGKYIFYILNAIGALFVWNDEEVR</sequence>
<dbReference type="Pfam" id="PF04973">
    <property type="entry name" value="NMN_transporter"/>
    <property type="match status" value="1"/>
</dbReference>
<evidence type="ECO:0000313" key="6">
    <source>
        <dbReference type="EMBL" id="MTV42520.1"/>
    </source>
</evidence>
<dbReference type="Proteomes" id="UP000467349">
    <property type="component" value="Unassembled WGS sequence"/>
</dbReference>
<evidence type="ECO:0008006" key="8">
    <source>
        <dbReference type="Google" id="ProtNLM"/>
    </source>
</evidence>
<evidence type="ECO:0000256" key="4">
    <source>
        <dbReference type="ARBA" id="ARBA00023136"/>
    </source>
</evidence>
<feature type="transmembrane region" description="Helical" evidence="5">
    <location>
        <begin position="111"/>
        <end position="132"/>
    </location>
</feature>
<dbReference type="GO" id="GO:0034257">
    <property type="term" value="F:nicotinamide riboside transmembrane transporter activity"/>
    <property type="evidence" value="ECO:0007669"/>
    <property type="project" value="InterPro"/>
</dbReference>